<evidence type="ECO:0008006" key="14">
    <source>
        <dbReference type="Google" id="ProtNLM"/>
    </source>
</evidence>
<evidence type="ECO:0000259" key="11">
    <source>
        <dbReference type="Pfam" id="PF16332"/>
    </source>
</evidence>
<dbReference type="SUPFAM" id="SSF48230">
    <property type="entry name" value="Chondroitin AC/alginate lyase"/>
    <property type="match status" value="1"/>
</dbReference>
<dbReference type="InterPro" id="IPR013783">
    <property type="entry name" value="Ig-like_fold"/>
</dbReference>
<dbReference type="Pfam" id="PF16332">
    <property type="entry name" value="DUF4962"/>
    <property type="match status" value="1"/>
</dbReference>
<dbReference type="GO" id="GO:0046872">
    <property type="term" value="F:metal ion binding"/>
    <property type="evidence" value="ECO:0007669"/>
    <property type="project" value="UniProtKB-KW"/>
</dbReference>
<dbReference type="RefSeq" id="WP_146865309.1">
    <property type="nucleotide sequence ID" value="NZ_BKAU01000005.1"/>
</dbReference>
<feature type="domain" description="Sulfatase N-terminal" evidence="9">
    <location>
        <begin position="29"/>
        <end position="352"/>
    </location>
</feature>
<dbReference type="InterPro" id="IPR032518">
    <property type="entry name" value="HepII_N"/>
</dbReference>
<dbReference type="InterPro" id="IPR012480">
    <property type="entry name" value="Hepar_II_III_C"/>
</dbReference>
<evidence type="ECO:0000256" key="5">
    <source>
        <dbReference type="ARBA" id="ARBA00022729"/>
    </source>
</evidence>
<keyword evidence="7" id="KW-0106">Calcium</keyword>
<evidence type="ECO:0000256" key="3">
    <source>
        <dbReference type="ARBA" id="ARBA00008779"/>
    </source>
</evidence>
<dbReference type="GO" id="GO:0004065">
    <property type="term" value="F:arylsulfatase activity"/>
    <property type="evidence" value="ECO:0007669"/>
    <property type="project" value="TreeGrafter"/>
</dbReference>
<reference evidence="12 13" key="1">
    <citation type="submission" date="2019-07" db="EMBL/GenBank/DDBJ databases">
        <title>Whole genome shotgun sequence of Chitinophaga cymbidii NBRC 109752.</title>
        <authorList>
            <person name="Hosoyama A."/>
            <person name="Uohara A."/>
            <person name="Ohji S."/>
            <person name="Ichikawa N."/>
        </authorList>
    </citation>
    <scope>NUCLEOTIDE SEQUENCE [LARGE SCALE GENOMIC DNA]</scope>
    <source>
        <strain evidence="12 13">NBRC 109752</strain>
    </source>
</reference>
<organism evidence="12 13">
    <name type="scientific">Chitinophaga cymbidii</name>
    <dbReference type="NCBI Taxonomy" id="1096750"/>
    <lineage>
        <taxon>Bacteria</taxon>
        <taxon>Pseudomonadati</taxon>
        <taxon>Bacteroidota</taxon>
        <taxon>Chitinophagia</taxon>
        <taxon>Chitinophagales</taxon>
        <taxon>Chitinophagaceae</taxon>
        <taxon>Chitinophaga</taxon>
    </lineage>
</organism>
<feature type="signal peptide" evidence="8">
    <location>
        <begin position="1"/>
        <end position="20"/>
    </location>
</feature>
<feature type="chain" id="PRO_5021981246" description="Sulfatase N-terminal domain-containing protein" evidence="8">
    <location>
        <begin position="21"/>
        <end position="1252"/>
    </location>
</feature>
<dbReference type="InterPro" id="IPR000917">
    <property type="entry name" value="Sulfatase_N"/>
</dbReference>
<evidence type="ECO:0000259" key="10">
    <source>
        <dbReference type="Pfam" id="PF07940"/>
    </source>
</evidence>
<proteinExistence type="inferred from homology"/>
<dbReference type="Gene3D" id="2.60.40.10">
    <property type="entry name" value="Immunoglobulins"/>
    <property type="match status" value="1"/>
</dbReference>
<keyword evidence="5 8" id="KW-0732">Signal</keyword>
<dbReference type="SUPFAM" id="SSF53649">
    <property type="entry name" value="Alkaline phosphatase-like"/>
    <property type="match status" value="1"/>
</dbReference>
<dbReference type="InterPro" id="IPR008929">
    <property type="entry name" value="Chondroitin_lyas"/>
</dbReference>
<protein>
    <recommendedName>
        <fullName evidence="14">Sulfatase N-terminal domain-containing protein</fullName>
    </recommendedName>
</protein>
<evidence type="ECO:0000313" key="13">
    <source>
        <dbReference type="Proteomes" id="UP000321436"/>
    </source>
</evidence>
<dbReference type="GO" id="GO:0030313">
    <property type="term" value="C:cell envelope"/>
    <property type="evidence" value="ECO:0007669"/>
    <property type="project" value="UniProtKB-SubCell"/>
</dbReference>
<comment type="subcellular location">
    <subcellularLocation>
        <location evidence="2">Cell envelope</location>
    </subcellularLocation>
</comment>
<dbReference type="PANTHER" id="PTHR42693:SF42">
    <property type="entry name" value="ARYLSULFATASE G"/>
    <property type="match status" value="1"/>
</dbReference>
<dbReference type="AlphaFoldDB" id="A0A512RPG1"/>
<keyword evidence="13" id="KW-1185">Reference proteome</keyword>
<dbReference type="OrthoDB" id="9772435at2"/>
<dbReference type="CDD" id="cd16144">
    <property type="entry name" value="ARS_like"/>
    <property type="match status" value="1"/>
</dbReference>
<accession>A0A512RPG1</accession>
<dbReference type="GO" id="GO:0016829">
    <property type="term" value="F:lyase activity"/>
    <property type="evidence" value="ECO:0007669"/>
    <property type="project" value="InterPro"/>
</dbReference>
<dbReference type="Pfam" id="PF07940">
    <property type="entry name" value="Hepar_II_III_C"/>
    <property type="match status" value="1"/>
</dbReference>
<evidence type="ECO:0000256" key="4">
    <source>
        <dbReference type="ARBA" id="ARBA00022723"/>
    </source>
</evidence>
<evidence type="ECO:0000256" key="7">
    <source>
        <dbReference type="ARBA" id="ARBA00022837"/>
    </source>
</evidence>
<dbReference type="InterPro" id="IPR017850">
    <property type="entry name" value="Alkaline_phosphatase_core_sf"/>
</dbReference>
<dbReference type="EMBL" id="BKAU01000005">
    <property type="protein sequence ID" value="GEP97582.1"/>
    <property type="molecule type" value="Genomic_DNA"/>
</dbReference>
<keyword evidence="6" id="KW-0378">Hydrolase</keyword>
<comment type="similarity">
    <text evidence="3">Belongs to the sulfatase family.</text>
</comment>
<evidence type="ECO:0000313" key="12">
    <source>
        <dbReference type="EMBL" id="GEP97582.1"/>
    </source>
</evidence>
<dbReference type="Gene3D" id="3.40.720.10">
    <property type="entry name" value="Alkaline Phosphatase, subunit A"/>
    <property type="match status" value="1"/>
</dbReference>
<comment type="caution">
    <text evidence="12">The sequence shown here is derived from an EMBL/GenBank/DDBJ whole genome shotgun (WGS) entry which is preliminary data.</text>
</comment>
<dbReference type="Gene3D" id="2.70.98.70">
    <property type="match status" value="1"/>
</dbReference>
<feature type="domain" description="Heparinase II N-terminal" evidence="11">
    <location>
        <begin position="470"/>
        <end position="907"/>
    </location>
</feature>
<evidence type="ECO:0000256" key="1">
    <source>
        <dbReference type="ARBA" id="ARBA00001913"/>
    </source>
</evidence>
<dbReference type="Proteomes" id="UP000321436">
    <property type="component" value="Unassembled WGS sequence"/>
</dbReference>
<dbReference type="Gene3D" id="1.50.10.100">
    <property type="entry name" value="Chondroitin AC/alginate lyase"/>
    <property type="match status" value="1"/>
</dbReference>
<sequence>MKKMLLLAGIAGLASFYLSARKPATPPKPNFIFILTDDQGWTSISAAMDDRHPGFKSSYYETPNIDRLGNSGMRFSRGYAPAALCTPSRRSIQFGQSPIHTGDATFAERYDPRKQKWLTIPALLKSIDPDYKAAHYGKWDLRAGIFPEDLGYDESDGNTGNANGDVMTDTKTKWDQVYITKDPKRTGTVTDRALSFMQRQTGAGHPFYLQVSYYAPHVDMQATKETFEKYQRKSKGGIHGIPGWGAMLEDMDKGLGRILDMVEQLGIADNTYIIFMSDNGGVPSFPPPSGKNKLAPAGKTNNYPLRGGKWVLYEGGIRVPFIISGPGIRPGSYCHTPVLGYDILPTLGDLAGNANALPDYLDGSSIKALLMNPAQGTVQRKDEELFFHRYEKSYEHTAIIDGNMKLVKLWRTNKVEMYDLEKDLEEAHDLAPAQPAKAAELERKLMRHLEQQQAEVLGIRKRFPEDYPVLHPRYRQWPSPAADVLITDVPPALSWPAAGKNAHYDVRLSQDENFAATQTIHAENIPWTLFNPHRTLAPGRWFWQYREHKGKWSSTATFRMPEKMPYAASPPVEKLLSAIPRHHPRVLTDKKQLATSSADATAIIRAADKLMNAVPNEAPELRHTGKKTGTYEDSKIKDSQSKSLGFGAMRHITAYCQAYLLTKQQKYATKAIQWARAISRWDPEGVTSLSDFGDAGCMLAMSLAYDTFNDQLSAQDKKALLENIRVRAARFYHHWINDVDAKVLSAHVWQYNLHFFMQTALATYGDLKEARDWLTYAYELWTSRSPILGGTEGGWLEGASYFRINMEALLEIPLIIKNYTGFDLLRNHPWYANNPYWMMYSFPAGSFSDGFGDNVETVPSPGADYLAYADALARLTGDRVAATYAQKIEQTEKLQVTDADMFRWLRLRYLGQTQRPPVLPDSAFGPARVFSDIGVVDMHNPESKLMVTMRASPYGAYGHMLADQNTFNILHAGKRLFYMSGHKVAMSDRHRLEWYKATVGHNGVLIDGKGQGFDSESYGWIPRFVNGRQVSYAVGDASMAYGSKSGLKKFRRHLLFLHPDVVIVYDDLEADHPASWDWYIHSMQSIAIDTSKDYFYCTLDDVSAAASFFSSQPVQWALADTFAVPAENWMQRRDSTGRLIAYENDQWHLKAATTRKAGKVRFLTVMKIHGGQPALPVRINERNEIVIGNWTVKAALNTGRPAVLQASANDGQFFFRSGDDVTRLRERVNGQWVETTTADKLPETVQQIPVNR</sequence>
<keyword evidence="4" id="KW-0479">Metal-binding</keyword>
<comment type="cofactor">
    <cofactor evidence="1">
        <name>Ca(2+)</name>
        <dbReference type="ChEBI" id="CHEBI:29108"/>
    </cofactor>
</comment>
<name>A0A512RPG1_9BACT</name>
<dbReference type="Pfam" id="PF00884">
    <property type="entry name" value="Sulfatase"/>
    <property type="match status" value="1"/>
</dbReference>
<dbReference type="InterPro" id="IPR050738">
    <property type="entry name" value="Sulfatase"/>
</dbReference>
<gene>
    <name evidence="12" type="ORF">CCY01nite_38420</name>
</gene>
<evidence type="ECO:0000256" key="2">
    <source>
        <dbReference type="ARBA" id="ARBA00004196"/>
    </source>
</evidence>
<evidence type="ECO:0000259" key="9">
    <source>
        <dbReference type="Pfam" id="PF00884"/>
    </source>
</evidence>
<evidence type="ECO:0000256" key="6">
    <source>
        <dbReference type="ARBA" id="ARBA00022801"/>
    </source>
</evidence>
<dbReference type="PANTHER" id="PTHR42693">
    <property type="entry name" value="ARYLSULFATASE FAMILY MEMBER"/>
    <property type="match status" value="1"/>
</dbReference>
<dbReference type="Gene3D" id="3.30.1120.10">
    <property type="match status" value="1"/>
</dbReference>
<feature type="domain" description="Heparinase II/III-like C-terminal" evidence="10">
    <location>
        <begin position="927"/>
        <end position="1128"/>
    </location>
</feature>
<evidence type="ECO:0000256" key="8">
    <source>
        <dbReference type="SAM" id="SignalP"/>
    </source>
</evidence>